<name>A0ABM9M6Z7_9MYCO</name>
<keyword evidence="3" id="KW-1185">Reference proteome</keyword>
<reference evidence="2 3" key="1">
    <citation type="submission" date="2023-08" db="EMBL/GenBank/DDBJ databases">
        <authorList>
            <person name="Folkvardsen B D."/>
            <person name="Norman A."/>
        </authorList>
    </citation>
    <scope>NUCLEOTIDE SEQUENCE [LARGE SCALE GENOMIC DNA]</scope>
    <source>
        <strain evidence="2 3">Mu0053</strain>
    </source>
</reference>
<feature type="domain" description="Ferric siderophore reductase C-terminal" evidence="1">
    <location>
        <begin position="225"/>
        <end position="245"/>
    </location>
</feature>
<sequence>MYAHACPRMPLGLPHRVAPRADPERVRAAVADVARFGPPYPLYLDPGTAALSRQQLCEPSQLRSLLGAIGDRVGSDEDRVTASTLQYGFAARCWSLVLGAWQRGGVVIDLRGLGYVVNPSGSVDLALNDFRGWEGSSMEFDEVVEVMAYSILSDQFTGFHAALRGVARVADGLLWGNAASALSSGARRVAAGRSDDRVTPLATALLSRAPLRNKMVSAPVGGARRSTCCLWYRTRDRTKCGDCPLTERAVLRRDVRH</sequence>
<accession>A0ABM9M6Z7</accession>
<protein>
    <submittedName>
        <fullName evidence="2">(2Fe-2S)-binding protein</fullName>
    </submittedName>
</protein>
<dbReference type="RefSeq" id="WP_308480160.1">
    <property type="nucleotide sequence ID" value="NZ_OY726397.1"/>
</dbReference>
<evidence type="ECO:0000313" key="2">
    <source>
        <dbReference type="EMBL" id="CAJ1510982.1"/>
    </source>
</evidence>
<dbReference type="Pfam" id="PF11575">
    <property type="entry name" value="FhuF_C"/>
    <property type="match status" value="1"/>
</dbReference>
<gene>
    <name evidence="2" type="ORF">MU0053_004899</name>
</gene>
<dbReference type="Proteomes" id="UP001190465">
    <property type="component" value="Chromosome"/>
</dbReference>
<evidence type="ECO:0000259" key="1">
    <source>
        <dbReference type="Pfam" id="PF11575"/>
    </source>
</evidence>
<proteinExistence type="predicted"/>
<dbReference type="EMBL" id="OY726397">
    <property type="protein sequence ID" value="CAJ1510982.1"/>
    <property type="molecule type" value="Genomic_DNA"/>
</dbReference>
<dbReference type="InterPro" id="IPR024726">
    <property type="entry name" value="FhuF_C"/>
</dbReference>
<organism evidence="2 3">
    <name type="scientific">[Mycobacterium] burgundiense</name>
    <dbReference type="NCBI Taxonomy" id="3064286"/>
    <lineage>
        <taxon>Bacteria</taxon>
        <taxon>Bacillati</taxon>
        <taxon>Actinomycetota</taxon>
        <taxon>Actinomycetes</taxon>
        <taxon>Mycobacteriales</taxon>
        <taxon>Mycobacteriaceae</taxon>
        <taxon>Mycolicibacterium</taxon>
    </lineage>
</organism>
<evidence type="ECO:0000313" key="3">
    <source>
        <dbReference type="Proteomes" id="UP001190465"/>
    </source>
</evidence>